<feature type="compositionally biased region" description="Pro residues" evidence="1">
    <location>
        <begin position="1"/>
        <end position="16"/>
    </location>
</feature>
<proteinExistence type="predicted"/>
<dbReference type="RefSeq" id="WP_051775186.1">
    <property type="nucleotide sequence ID" value="NZ_JNVM01000006.1"/>
</dbReference>
<gene>
    <name evidence="2" type="ORF">ET33_32270</name>
</gene>
<dbReference type="EMBL" id="JNVM01000006">
    <property type="protein sequence ID" value="KEQ26525.1"/>
    <property type="molecule type" value="Genomic_DNA"/>
</dbReference>
<sequence>MATPTPPLAPAQPPPAASEKPKPQAASQAEVPPPKPVAVQEQPIEGVYARAGENQLWMGRAKISKRDNGIYHLEVNVTSGFAHHIGSMESDFTITSGKVKLLNEEYEDVSVTFAENRLVIDYPDSKLFGGHNAEPRGAYYLFKSPIDPPFLAKLYDAAKIEPSYREGFTDIWTVNADQGKQLLLLQSYSAINRSNVISEQVVVYDEHSKAFNVIGEIDTVNRRKVADRLKGFGYPEDLVYLATRKAEFDRYQETMMKRFDNEGHPGLEAPLSEQEAFFIATGIGRVTSHADNRRNEDNIGSIFIQKVSSSDGEKVTIHEYEAVRNGDDDEHTATGNWIHVDRTTGRVKDMFDEK</sequence>
<evidence type="ECO:0000256" key="1">
    <source>
        <dbReference type="SAM" id="MobiDB-lite"/>
    </source>
</evidence>
<dbReference type="eggNOG" id="ENOG5032G0Y">
    <property type="taxonomic scope" value="Bacteria"/>
</dbReference>
<dbReference type="AlphaFoldDB" id="A0A081P752"/>
<protein>
    <submittedName>
        <fullName evidence="2">Uncharacterized protein</fullName>
    </submittedName>
</protein>
<dbReference type="Proteomes" id="UP000028123">
    <property type="component" value="Unassembled WGS sequence"/>
</dbReference>
<comment type="caution">
    <text evidence="2">The sequence shown here is derived from an EMBL/GenBank/DDBJ whole genome shotgun (WGS) entry which is preliminary data.</text>
</comment>
<feature type="region of interest" description="Disordered" evidence="1">
    <location>
        <begin position="1"/>
        <end position="36"/>
    </location>
</feature>
<evidence type="ECO:0000313" key="2">
    <source>
        <dbReference type="EMBL" id="KEQ26525.1"/>
    </source>
</evidence>
<keyword evidence="3" id="KW-1185">Reference proteome</keyword>
<dbReference type="OrthoDB" id="2606374at2"/>
<organism evidence="2 3">
    <name type="scientific">Paenibacillus tyrfis</name>
    <dbReference type="NCBI Taxonomy" id="1501230"/>
    <lineage>
        <taxon>Bacteria</taxon>
        <taxon>Bacillati</taxon>
        <taxon>Bacillota</taxon>
        <taxon>Bacilli</taxon>
        <taxon>Bacillales</taxon>
        <taxon>Paenibacillaceae</taxon>
        <taxon>Paenibacillus</taxon>
    </lineage>
</organism>
<name>A0A081P752_9BACL</name>
<evidence type="ECO:0000313" key="3">
    <source>
        <dbReference type="Proteomes" id="UP000028123"/>
    </source>
</evidence>
<reference evidence="2 3" key="1">
    <citation type="submission" date="2014-06" db="EMBL/GenBank/DDBJ databases">
        <title>Draft genome sequence of Paenibacillus sp. MSt1.</title>
        <authorList>
            <person name="Aw Y.K."/>
            <person name="Ong K.S."/>
            <person name="Gan H.M."/>
            <person name="Lee S.M."/>
        </authorList>
    </citation>
    <scope>NUCLEOTIDE SEQUENCE [LARGE SCALE GENOMIC DNA]</scope>
    <source>
        <strain evidence="2 3">MSt1</strain>
    </source>
</reference>
<accession>A0A081P752</accession>